<sequence length="825" mass="89292">MIFRKVISALVLFLPLIVAAQTISPAQIAQFKSLPRAQQEALAQQYGVDLGAIGGGQSSVDGSQLRNPAPLVVPLSKPSDSRLEESNVQTKNSAAENETTVNKLEPFGYDLFAGVPSTFAPAASMPVPGAYTVGPGDEIRVQLWGKENRDLTLVVDRNGVINFPEIGPESVAGLSFADLKERVNALVSQHFIGVKASVSLGELRSVQIFVLGEARAPGAYTVSSLSTITNALFASGGVKRTGSLRNVQLKRKGQLLGVLDLYDLLLKGDTSADQRLQPGDVIFIPPVGQLAGIKGEVRRPALYELKGTQTIAELVRLSGGFTADAYPKRAQLQRVDENFNLRILDLDLTERNSENVGLKTGDVLAISSVTELAEGFVSLEGEAVRTGRYAWRPGLRVSDLIGSLTFDVTRDADYRYALRIREKVERNTIEVEAFNLRVAVEDTSSPENLGLASRDRVILLSEANAEQRQAALADIVKRLENQTGPREWAPVVRVNGAVRFPGSYPIAADETLSEVLAAAGGAKENALLLEGEITRYVTNEKGIGETRILPFSPVEILTGNEDIVLQGRDSILIKTVPDFAKNNTVTLLGEVLYPGTYTFQEGETLEAVLARAGGLTASAFAKGAVFTRERLRLLEAQRLKEAEDRLQNDLLGVQLAGNNVGGDNAERVQQAQGLLEEVQNSAPVGRMVINLEAMQKGERYQNVILQDGDKLQVPPIPQSVTVLGEVQFPTSHLYQPGLSVDDYLERSGGATRQADQSRVYVVKADGSVLLPNRSRWFGGRRAEIGIGDTIIMPIDVDRLNKLELWTNLSQIIYQMALGAAAVGNL</sequence>
<feature type="domain" description="Polysaccharide export protein N-terminal" evidence="17">
    <location>
        <begin position="127"/>
        <end position="200"/>
    </location>
</feature>
<keyword evidence="8" id="KW-0625">Polysaccharide transport</keyword>
<dbReference type="InterPro" id="IPR019554">
    <property type="entry name" value="Soluble_ligand-bd"/>
</dbReference>
<feature type="region of interest" description="Disordered" evidence="15">
    <location>
        <begin position="74"/>
        <end position="95"/>
    </location>
</feature>
<dbReference type="RefSeq" id="WP_190764980.1">
    <property type="nucleotide sequence ID" value="NZ_JACXLD010000005.1"/>
</dbReference>
<dbReference type="GO" id="GO:0006811">
    <property type="term" value="P:monoatomic ion transport"/>
    <property type="evidence" value="ECO:0007669"/>
    <property type="project" value="UniProtKB-KW"/>
</dbReference>
<feature type="domain" description="Soluble ligand binding" evidence="18">
    <location>
        <begin position="720"/>
        <end position="768"/>
    </location>
</feature>
<evidence type="ECO:0000256" key="16">
    <source>
        <dbReference type="SAM" id="SignalP"/>
    </source>
</evidence>
<dbReference type="EMBL" id="JACXLD010000005">
    <property type="protein sequence ID" value="MBD2859278.1"/>
    <property type="molecule type" value="Genomic_DNA"/>
</dbReference>
<evidence type="ECO:0000256" key="6">
    <source>
        <dbReference type="ARBA" id="ARBA00022692"/>
    </source>
</evidence>
<keyword evidence="12" id="KW-0564">Palmitate</keyword>
<dbReference type="PANTHER" id="PTHR33619">
    <property type="entry name" value="POLYSACCHARIDE EXPORT PROTEIN GFCE-RELATED"/>
    <property type="match status" value="1"/>
</dbReference>
<keyword evidence="10" id="KW-0626">Porin</keyword>
<evidence type="ECO:0000313" key="20">
    <source>
        <dbReference type="EMBL" id="MBD2859278.1"/>
    </source>
</evidence>
<keyword evidence="3" id="KW-0813">Transport</keyword>
<dbReference type="Pfam" id="PF22461">
    <property type="entry name" value="SLBB_2"/>
    <property type="match status" value="1"/>
</dbReference>
<dbReference type="AlphaFoldDB" id="A0A927GWM7"/>
<evidence type="ECO:0000256" key="3">
    <source>
        <dbReference type="ARBA" id="ARBA00022448"/>
    </source>
</evidence>
<evidence type="ECO:0000256" key="13">
    <source>
        <dbReference type="ARBA" id="ARBA00023237"/>
    </source>
</evidence>
<dbReference type="InterPro" id="IPR003715">
    <property type="entry name" value="Poly_export_N"/>
</dbReference>
<evidence type="ECO:0000256" key="2">
    <source>
        <dbReference type="ARBA" id="ARBA00009450"/>
    </source>
</evidence>
<evidence type="ECO:0000259" key="18">
    <source>
        <dbReference type="Pfam" id="PF10531"/>
    </source>
</evidence>
<evidence type="ECO:0000256" key="7">
    <source>
        <dbReference type="ARBA" id="ARBA00022729"/>
    </source>
</evidence>
<evidence type="ECO:0000256" key="12">
    <source>
        <dbReference type="ARBA" id="ARBA00023139"/>
    </source>
</evidence>
<keyword evidence="7 16" id="KW-0732">Signal</keyword>
<comment type="caution">
    <text evidence="20">The sequence shown here is derived from an EMBL/GenBank/DDBJ whole genome shotgun (WGS) entry which is preliminary data.</text>
</comment>
<evidence type="ECO:0000256" key="14">
    <source>
        <dbReference type="ARBA" id="ARBA00023288"/>
    </source>
</evidence>
<comment type="subcellular location">
    <subcellularLocation>
        <location evidence="1">Cell outer membrane</location>
        <topology evidence="1">Multi-pass membrane protein</topology>
    </subcellularLocation>
</comment>
<gene>
    <name evidence="20" type="ORF">IB286_09685</name>
</gene>
<evidence type="ECO:0000256" key="9">
    <source>
        <dbReference type="ARBA" id="ARBA00023065"/>
    </source>
</evidence>
<feature type="domain" description="Soluble ligand binding" evidence="18">
    <location>
        <begin position="585"/>
        <end position="619"/>
    </location>
</feature>
<keyword evidence="4" id="KW-1134">Transmembrane beta strand</keyword>
<dbReference type="PANTHER" id="PTHR33619:SF3">
    <property type="entry name" value="POLYSACCHARIDE EXPORT PROTEIN GFCE-RELATED"/>
    <property type="match status" value="1"/>
</dbReference>
<protein>
    <submittedName>
        <fullName evidence="20">SLBB domain-containing protein</fullName>
    </submittedName>
</protein>
<dbReference type="GO" id="GO:0046930">
    <property type="term" value="C:pore complex"/>
    <property type="evidence" value="ECO:0007669"/>
    <property type="project" value="UniProtKB-KW"/>
</dbReference>
<keyword evidence="6" id="KW-0812">Transmembrane</keyword>
<feature type="compositionally biased region" description="Polar residues" evidence="15">
    <location>
        <begin position="86"/>
        <end position="95"/>
    </location>
</feature>
<evidence type="ECO:0000259" key="19">
    <source>
        <dbReference type="Pfam" id="PF22461"/>
    </source>
</evidence>
<dbReference type="Pfam" id="PF02563">
    <property type="entry name" value="Poly_export"/>
    <property type="match status" value="1"/>
</dbReference>
<feature type="signal peptide" evidence="16">
    <location>
        <begin position="1"/>
        <end position="20"/>
    </location>
</feature>
<feature type="domain" description="SLBB" evidence="19">
    <location>
        <begin position="207"/>
        <end position="284"/>
    </location>
</feature>
<evidence type="ECO:0000313" key="21">
    <source>
        <dbReference type="Proteomes" id="UP000610558"/>
    </source>
</evidence>
<reference evidence="20" key="1">
    <citation type="submission" date="2020-09" db="EMBL/GenBank/DDBJ databases">
        <authorList>
            <person name="Yoon J.-W."/>
        </authorList>
    </citation>
    <scope>NUCLEOTIDE SEQUENCE</scope>
    <source>
        <strain evidence="20">KMU-158</strain>
    </source>
</reference>
<dbReference type="GO" id="GO:0009279">
    <property type="term" value="C:cell outer membrane"/>
    <property type="evidence" value="ECO:0007669"/>
    <property type="project" value="UniProtKB-SubCell"/>
</dbReference>
<accession>A0A927GWM7</accession>
<dbReference type="GO" id="GO:0015288">
    <property type="term" value="F:porin activity"/>
    <property type="evidence" value="ECO:0007669"/>
    <property type="project" value="UniProtKB-KW"/>
</dbReference>
<organism evidence="20 21">
    <name type="scientific">Spongiibacter pelagi</name>
    <dbReference type="NCBI Taxonomy" id="2760804"/>
    <lineage>
        <taxon>Bacteria</taxon>
        <taxon>Pseudomonadati</taxon>
        <taxon>Pseudomonadota</taxon>
        <taxon>Gammaproteobacteria</taxon>
        <taxon>Cellvibrionales</taxon>
        <taxon>Spongiibacteraceae</taxon>
        <taxon>Spongiibacter</taxon>
    </lineage>
</organism>
<dbReference type="GO" id="GO:0015159">
    <property type="term" value="F:polysaccharide transmembrane transporter activity"/>
    <property type="evidence" value="ECO:0007669"/>
    <property type="project" value="InterPro"/>
</dbReference>
<keyword evidence="5" id="KW-0762">Sugar transport</keyword>
<dbReference type="Gene3D" id="3.10.560.10">
    <property type="entry name" value="Outer membrane lipoprotein wza domain like"/>
    <property type="match status" value="5"/>
</dbReference>
<evidence type="ECO:0000256" key="8">
    <source>
        <dbReference type="ARBA" id="ARBA00023047"/>
    </source>
</evidence>
<feature type="domain" description="Soluble ligand binding" evidence="18">
    <location>
        <begin position="491"/>
        <end position="527"/>
    </location>
</feature>
<evidence type="ECO:0000259" key="17">
    <source>
        <dbReference type="Pfam" id="PF02563"/>
    </source>
</evidence>
<evidence type="ECO:0000256" key="4">
    <source>
        <dbReference type="ARBA" id="ARBA00022452"/>
    </source>
</evidence>
<keyword evidence="11" id="KW-0472">Membrane</keyword>
<evidence type="ECO:0000256" key="1">
    <source>
        <dbReference type="ARBA" id="ARBA00004571"/>
    </source>
</evidence>
<keyword evidence="9" id="KW-0406">Ion transport</keyword>
<dbReference type="InterPro" id="IPR054765">
    <property type="entry name" value="SLBB_dom"/>
</dbReference>
<evidence type="ECO:0000256" key="15">
    <source>
        <dbReference type="SAM" id="MobiDB-lite"/>
    </source>
</evidence>
<dbReference type="Pfam" id="PF10531">
    <property type="entry name" value="SLBB"/>
    <property type="match status" value="4"/>
</dbReference>
<evidence type="ECO:0000256" key="5">
    <source>
        <dbReference type="ARBA" id="ARBA00022597"/>
    </source>
</evidence>
<name>A0A927GWM7_9GAMM</name>
<dbReference type="InterPro" id="IPR049712">
    <property type="entry name" value="Poly_export"/>
</dbReference>
<dbReference type="Proteomes" id="UP000610558">
    <property type="component" value="Unassembled WGS sequence"/>
</dbReference>
<keyword evidence="14" id="KW-0449">Lipoprotein</keyword>
<evidence type="ECO:0000256" key="11">
    <source>
        <dbReference type="ARBA" id="ARBA00023136"/>
    </source>
</evidence>
<keyword evidence="13" id="KW-0998">Cell outer membrane</keyword>
<comment type="similarity">
    <text evidence="2">Belongs to the BexD/CtrA/VexA family.</text>
</comment>
<keyword evidence="21" id="KW-1185">Reference proteome</keyword>
<feature type="domain" description="Soluble ligand binding" evidence="18">
    <location>
        <begin position="293"/>
        <end position="335"/>
    </location>
</feature>
<evidence type="ECO:0000256" key="10">
    <source>
        <dbReference type="ARBA" id="ARBA00023114"/>
    </source>
</evidence>
<feature type="chain" id="PRO_5037034829" evidence="16">
    <location>
        <begin position="21"/>
        <end position="825"/>
    </location>
</feature>
<proteinExistence type="inferred from homology"/>